<keyword evidence="1" id="KW-1133">Transmembrane helix</keyword>
<proteinExistence type="predicted"/>
<evidence type="ECO:0000313" key="3">
    <source>
        <dbReference type="Proteomes" id="UP000192920"/>
    </source>
</evidence>
<keyword evidence="1" id="KW-0472">Membrane</keyword>
<feature type="transmembrane region" description="Helical" evidence="1">
    <location>
        <begin position="82"/>
        <end position="106"/>
    </location>
</feature>
<protein>
    <submittedName>
        <fullName evidence="2">Membrane protein YqaA, SNARE-associated domain</fullName>
    </submittedName>
</protein>
<dbReference type="AlphaFoldDB" id="A0A1Y6BUF7"/>
<dbReference type="STRING" id="1123014.SAMN02745746_02384"/>
<sequence length="137" mass="14651">MDTAALALAGLAASAFLSATLLPGNSELALTAFLYKWPDWLWPALLSATLANSAGSVSSLWLGRLAPRKELPPRIARWFERFGPATLLLAWVPLIGDALPLAAGWLRLPLLPSVLWLTAGKGLRYAAIALTLQALTH</sequence>
<keyword evidence="3" id="KW-1185">Reference proteome</keyword>
<reference evidence="3" key="1">
    <citation type="submission" date="2017-04" db="EMBL/GenBank/DDBJ databases">
        <authorList>
            <person name="Varghese N."/>
            <person name="Submissions S."/>
        </authorList>
    </citation>
    <scope>NUCLEOTIDE SEQUENCE [LARGE SCALE GENOMIC DNA]</scope>
    <source>
        <strain evidence="3">DSM 22618</strain>
    </source>
</reference>
<evidence type="ECO:0000313" key="2">
    <source>
        <dbReference type="EMBL" id="SMF29023.1"/>
    </source>
</evidence>
<organism evidence="2 3">
    <name type="scientific">Pseudogulbenkiania subflava DSM 22618</name>
    <dbReference type="NCBI Taxonomy" id="1123014"/>
    <lineage>
        <taxon>Bacteria</taxon>
        <taxon>Pseudomonadati</taxon>
        <taxon>Pseudomonadota</taxon>
        <taxon>Betaproteobacteria</taxon>
        <taxon>Neisseriales</taxon>
        <taxon>Chromobacteriaceae</taxon>
        <taxon>Pseudogulbenkiania</taxon>
    </lineage>
</organism>
<dbReference type="Proteomes" id="UP000192920">
    <property type="component" value="Unassembled WGS sequence"/>
</dbReference>
<feature type="transmembrane region" description="Helical" evidence="1">
    <location>
        <begin position="41"/>
        <end position="62"/>
    </location>
</feature>
<accession>A0A1Y6BUF7</accession>
<dbReference type="PANTHER" id="PTHR42709">
    <property type="entry name" value="ALKALINE PHOSPHATASE LIKE PROTEIN"/>
    <property type="match status" value="1"/>
</dbReference>
<dbReference type="RefSeq" id="WP_234985966.1">
    <property type="nucleotide sequence ID" value="NZ_FXAG01000012.1"/>
</dbReference>
<dbReference type="PANTHER" id="PTHR42709:SF4">
    <property type="entry name" value="INNER MEMBRANE PROTEIN YQAA"/>
    <property type="match status" value="1"/>
</dbReference>
<name>A0A1Y6BUF7_9NEIS</name>
<evidence type="ECO:0000256" key="1">
    <source>
        <dbReference type="SAM" id="Phobius"/>
    </source>
</evidence>
<gene>
    <name evidence="2" type="ORF">SAMN02745746_02384</name>
</gene>
<keyword evidence="1" id="KW-0812">Transmembrane</keyword>
<dbReference type="EMBL" id="FXAG01000012">
    <property type="protein sequence ID" value="SMF29023.1"/>
    <property type="molecule type" value="Genomic_DNA"/>
</dbReference>
<dbReference type="InterPro" id="IPR051311">
    <property type="entry name" value="DedA_domain"/>
</dbReference>